<feature type="binding site" evidence="1">
    <location>
        <position position="216"/>
    </location>
    <ligand>
        <name>Zn(2+)</name>
        <dbReference type="ChEBI" id="CHEBI:29105"/>
    </ligand>
</feature>
<dbReference type="InterPro" id="IPR036703">
    <property type="entry name" value="MOB_kinase_act_sf"/>
</dbReference>
<dbReference type="Gene3D" id="1.20.140.30">
    <property type="entry name" value="MOB kinase activator"/>
    <property type="match status" value="1"/>
</dbReference>
<keyword evidence="1" id="KW-0862">Zinc</keyword>
<feature type="non-terminal residue" evidence="3">
    <location>
        <position position="1"/>
    </location>
</feature>
<dbReference type="PANTHER" id="PTHR22599">
    <property type="entry name" value="MPS ONE BINDER KINASE ACTIVATOR-LIKE MOB"/>
    <property type="match status" value="1"/>
</dbReference>
<evidence type="ECO:0000256" key="1">
    <source>
        <dbReference type="PIRSR" id="PIRSR605301-1"/>
    </source>
</evidence>
<sequence length="314" mass="35099">FSVMSGFNTVQPQPIVTRQKIERRNSEEFEGCCLAKVVISNLLTLTSRNRRKDGKEAKARRVASASQVPTRPVRKSQSSSDLCVCESIDDPMIERIVQLPPGIDRNEWVATHMIGLFDNSNALCGIVTEMCTPVTCPHMSFPGTSKAPYFDDKNKRHHYSAMQYIDCVMSYCEQTCRNEQIFPTRHGSPFTANFDVATRKMAKYLWHSLGHLYSRHWDELDALNLRPQTGLVLTHLARFCAVFGLLDPKDQNLLNSTALLVRPPPPPMSHQAEFMATPTSGDGRSVRVPNSKSGSWGGYPSPAVLSCKSYAQTC</sequence>
<reference evidence="4" key="1">
    <citation type="submission" date="2022-10" db="EMBL/GenBank/DDBJ databases">
        <title>Genome assembly of Pristionchus species.</title>
        <authorList>
            <person name="Yoshida K."/>
            <person name="Sommer R.J."/>
        </authorList>
    </citation>
    <scope>NUCLEOTIDE SEQUENCE [LARGE SCALE GENOMIC DNA]</scope>
    <source>
        <strain evidence="4">RS5460</strain>
    </source>
</reference>
<feature type="region of interest" description="Disordered" evidence="2">
    <location>
        <begin position="274"/>
        <end position="295"/>
    </location>
</feature>
<dbReference type="InterPro" id="IPR005301">
    <property type="entry name" value="MOB_kinase_act_fam"/>
</dbReference>
<feature type="region of interest" description="Disordered" evidence="2">
    <location>
        <begin position="50"/>
        <end position="75"/>
    </location>
</feature>
<feature type="binding site" evidence="1">
    <location>
        <position position="136"/>
    </location>
    <ligand>
        <name>Zn(2+)</name>
        <dbReference type="ChEBI" id="CHEBI:29105"/>
    </ligand>
</feature>
<dbReference type="Proteomes" id="UP001328107">
    <property type="component" value="Unassembled WGS sequence"/>
</dbReference>
<feature type="compositionally biased region" description="Polar residues" evidence="2">
    <location>
        <begin position="64"/>
        <end position="75"/>
    </location>
</feature>
<proteinExistence type="predicted"/>
<feature type="binding site" evidence="1">
    <location>
        <position position="211"/>
    </location>
    <ligand>
        <name>Zn(2+)</name>
        <dbReference type="ChEBI" id="CHEBI:29105"/>
    </ligand>
</feature>
<organism evidence="3 4">
    <name type="scientific">Pristionchus mayeri</name>
    <dbReference type="NCBI Taxonomy" id="1317129"/>
    <lineage>
        <taxon>Eukaryota</taxon>
        <taxon>Metazoa</taxon>
        <taxon>Ecdysozoa</taxon>
        <taxon>Nematoda</taxon>
        <taxon>Chromadorea</taxon>
        <taxon>Rhabditida</taxon>
        <taxon>Rhabditina</taxon>
        <taxon>Diplogasteromorpha</taxon>
        <taxon>Diplogasteroidea</taxon>
        <taxon>Neodiplogasteridae</taxon>
        <taxon>Pristionchus</taxon>
    </lineage>
</organism>
<accession>A0AAN5DE01</accession>
<keyword evidence="4" id="KW-1185">Reference proteome</keyword>
<feature type="binding site" evidence="1">
    <location>
        <position position="131"/>
    </location>
    <ligand>
        <name>Zn(2+)</name>
        <dbReference type="ChEBI" id="CHEBI:29105"/>
    </ligand>
</feature>
<gene>
    <name evidence="3" type="ORF">PMAYCL1PPCAC_31986</name>
</gene>
<name>A0AAN5DE01_9BILA</name>
<feature type="compositionally biased region" description="Polar residues" evidence="2">
    <location>
        <begin position="277"/>
        <end position="294"/>
    </location>
</feature>
<protein>
    <submittedName>
        <fullName evidence="3">Uncharacterized protein</fullName>
    </submittedName>
</protein>
<dbReference type="Pfam" id="PF03637">
    <property type="entry name" value="Mob1_phocein"/>
    <property type="match status" value="1"/>
</dbReference>
<evidence type="ECO:0000313" key="3">
    <source>
        <dbReference type="EMBL" id="GMR61791.1"/>
    </source>
</evidence>
<dbReference type="EMBL" id="BTRK01000006">
    <property type="protein sequence ID" value="GMR61791.1"/>
    <property type="molecule type" value="Genomic_DNA"/>
</dbReference>
<dbReference type="SMART" id="SM01388">
    <property type="entry name" value="Mob1_phocein"/>
    <property type="match status" value="1"/>
</dbReference>
<keyword evidence="1" id="KW-0479">Metal-binding</keyword>
<evidence type="ECO:0000256" key="2">
    <source>
        <dbReference type="SAM" id="MobiDB-lite"/>
    </source>
</evidence>
<comment type="caution">
    <text evidence="3">The sequence shown here is derived from an EMBL/GenBank/DDBJ whole genome shotgun (WGS) entry which is preliminary data.</text>
</comment>
<dbReference type="AlphaFoldDB" id="A0AAN5DE01"/>
<dbReference type="SUPFAM" id="SSF101152">
    <property type="entry name" value="Mob1/phocein"/>
    <property type="match status" value="1"/>
</dbReference>
<evidence type="ECO:0000313" key="4">
    <source>
        <dbReference type="Proteomes" id="UP001328107"/>
    </source>
</evidence>